<evidence type="ECO:0000256" key="3">
    <source>
        <dbReference type="ARBA" id="ARBA00022448"/>
    </source>
</evidence>
<dbReference type="PIRSF" id="PIRSF005419">
    <property type="entry name" value="FlhA"/>
    <property type="match status" value="1"/>
</dbReference>
<evidence type="ECO:0000313" key="11">
    <source>
        <dbReference type="EMBL" id="MFC5420452.1"/>
    </source>
</evidence>
<dbReference type="PANTHER" id="PTHR30161:SF2">
    <property type="entry name" value="INVASION PROTEIN INVA"/>
    <property type="match status" value="1"/>
</dbReference>
<evidence type="ECO:0000313" key="12">
    <source>
        <dbReference type="Proteomes" id="UP001596053"/>
    </source>
</evidence>
<reference evidence="12" key="1">
    <citation type="journal article" date="2019" name="Int. J. Syst. Evol. Microbiol.">
        <title>The Global Catalogue of Microorganisms (GCM) 10K type strain sequencing project: providing services to taxonomists for standard genome sequencing and annotation.</title>
        <authorList>
            <consortium name="The Broad Institute Genomics Platform"/>
            <consortium name="The Broad Institute Genome Sequencing Center for Infectious Disease"/>
            <person name="Wu L."/>
            <person name="Ma J."/>
        </authorList>
    </citation>
    <scope>NUCLEOTIDE SEQUENCE [LARGE SCALE GENOMIC DNA]</scope>
    <source>
        <strain evidence="12">NCAIM B.01391</strain>
    </source>
</reference>
<evidence type="ECO:0000256" key="6">
    <source>
        <dbReference type="ARBA" id="ARBA00022692"/>
    </source>
</evidence>
<evidence type="ECO:0000256" key="5">
    <source>
        <dbReference type="ARBA" id="ARBA00022519"/>
    </source>
</evidence>
<keyword evidence="6 10" id="KW-0812">Transmembrane</keyword>
<evidence type="ECO:0000256" key="7">
    <source>
        <dbReference type="ARBA" id="ARBA00022989"/>
    </source>
</evidence>
<name>A0ABW0IQ88_9HYPH</name>
<feature type="transmembrane region" description="Helical" evidence="10">
    <location>
        <begin position="107"/>
        <end position="133"/>
    </location>
</feature>
<keyword evidence="7 10" id="KW-1133">Transmembrane helix</keyword>
<gene>
    <name evidence="11" type="primary">sctV</name>
    <name evidence="11" type="ORF">ACFPOB_12875</name>
</gene>
<dbReference type="Pfam" id="PF00771">
    <property type="entry name" value="FHIPEP"/>
    <property type="match status" value="1"/>
</dbReference>
<keyword evidence="4" id="KW-1003">Cell membrane</keyword>
<proteinExistence type="inferred from homology"/>
<dbReference type="InterPro" id="IPR006302">
    <property type="entry name" value="T3SS_HrcV"/>
</dbReference>
<keyword evidence="12" id="KW-1185">Reference proteome</keyword>
<evidence type="ECO:0000256" key="1">
    <source>
        <dbReference type="ARBA" id="ARBA00004429"/>
    </source>
</evidence>
<dbReference type="Gene3D" id="1.10.8.540">
    <property type="entry name" value="FHIPEP family, domain 3"/>
    <property type="match status" value="1"/>
</dbReference>
<dbReference type="PANTHER" id="PTHR30161">
    <property type="entry name" value="FLAGELLAR EXPORT PROTEIN, MEMBRANE FLHA SUBUNIT-RELATED"/>
    <property type="match status" value="1"/>
</dbReference>
<keyword evidence="3" id="KW-0813">Transport</keyword>
<organism evidence="11 12">
    <name type="scientific">Bosea eneae</name>
    <dbReference type="NCBI Taxonomy" id="151454"/>
    <lineage>
        <taxon>Bacteria</taxon>
        <taxon>Pseudomonadati</taxon>
        <taxon>Pseudomonadota</taxon>
        <taxon>Alphaproteobacteria</taxon>
        <taxon>Hyphomicrobiales</taxon>
        <taxon>Boseaceae</taxon>
        <taxon>Bosea</taxon>
    </lineage>
</organism>
<dbReference type="InterPro" id="IPR001712">
    <property type="entry name" value="T3SS_FHIPEP"/>
</dbReference>
<dbReference type="EMBL" id="JBHSLW010000016">
    <property type="protein sequence ID" value="MFC5420452.1"/>
    <property type="molecule type" value="Genomic_DNA"/>
</dbReference>
<comment type="caution">
    <text evidence="11">The sequence shown here is derived from an EMBL/GenBank/DDBJ whole genome shotgun (WGS) entry which is preliminary data.</text>
</comment>
<protein>
    <submittedName>
        <fullName evidence="11">Type III secretion system export apparatus subunit SctV</fullName>
    </submittedName>
</protein>
<dbReference type="NCBIfam" id="TIGR01399">
    <property type="entry name" value="hrcV"/>
    <property type="match status" value="1"/>
</dbReference>
<dbReference type="PRINTS" id="PR00949">
    <property type="entry name" value="TYPE3IMAPROT"/>
</dbReference>
<evidence type="ECO:0000256" key="10">
    <source>
        <dbReference type="SAM" id="Phobius"/>
    </source>
</evidence>
<accession>A0ABW0IQ88</accession>
<dbReference type="Gene3D" id="3.40.50.12790">
    <property type="entry name" value="FHIPEP family, domain 4"/>
    <property type="match status" value="1"/>
</dbReference>
<dbReference type="Gene3D" id="3.40.30.60">
    <property type="entry name" value="FHIPEP family, domain 1"/>
    <property type="match status" value="1"/>
</dbReference>
<sequence length="716" mass="76277">MSMPAELQRVLLALSRRSDLVLALIVIVAVLMMIIPLPPLAIDMLIAMNIAASVLITLVAFYVTRPVELSALPAIVLLATLFRLTLTISTTRLILLDGDAGEVVATFGSFVIGGNVAVGLVIFLVITISQFVVITKGAERVAEVAARFSLDALPGKQMAIDNDLRNGDIDQDEARRRRRDLERESQLYGAMDGAMKFVKGDAIAGLVIVLVALIGGLTIGTVQRGMSFGDAAALYSVLTVGDGLVAQIPALLISVAAGMVVTRVASETQRDIGSEIGSQLWREPRALALAAVVVACLGFVPGFPTPVFLVLALGLAAGAVLRARQSSPTPGGAASAMPDFGTADNLQDSPATVAPARARYRVAVLLGAELEKAIPADLFRGEAERIRSEMQAELGVIAPLLERRGDRKLSDNQFRLDFEGVPIAQGEIPANSLLLQDERSHLSMLAISFREGPPLLGRGPSAWVDAAHARALNQAGIGYLDPAGALSARIAAALRRHAHFFVGIQETRDLLQQAEADYPDLVAEAGAGVSLQRTADILRRLVEEGVVIANLRLILEALVEWGGREADPAQLADYARIALRRQLCHRHADANRVIPAYVLDPETEAVLRAGLREIAGNRILHLSEDTAGALVSQLRQAMAGLEDVNPVVFTAIELRRHLRELLMRHDIELPVMSFPELAPEFFIQPLASLALSPGQAAAPPSPDATRLAAPAASPLS</sequence>
<dbReference type="Proteomes" id="UP001596053">
    <property type="component" value="Unassembled WGS sequence"/>
</dbReference>
<comment type="similarity">
    <text evidence="2">Belongs to the FHIPEP (flagella/HR/invasion proteins export pore) family.</text>
</comment>
<evidence type="ECO:0000256" key="4">
    <source>
        <dbReference type="ARBA" id="ARBA00022475"/>
    </source>
</evidence>
<feature type="transmembrane region" description="Helical" evidence="10">
    <location>
        <begin position="75"/>
        <end position="95"/>
    </location>
</feature>
<feature type="transmembrane region" description="Helical" evidence="10">
    <location>
        <begin position="244"/>
        <end position="265"/>
    </location>
</feature>
<evidence type="ECO:0000256" key="8">
    <source>
        <dbReference type="ARBA" id="ARBA00023136"/>
    </source>
</evidence>
<feature type="region of interest" description="Disordered" evidence="9">
    <location>
        <begin position="694"/>
        <end position="716"/>
    </location>
</feature>
<keyword evidence="5" id="KW-0997">Cell inner membrane</keyword>
<keyword evidence="8 10" id="KW-0472">Membrane</keyword>
<comment type="subcellular location">
    <subcellularLocation>
        <location evidence="1">Cell inner membrane</location>
        <topology evidence="1">Multi-pass membrane protein</topology>
    </subcellularLocation>
</comment>
<feature type="transmembrane region" description="Helical" evidence="10">
    <location>
        <begin position="286"/>
        <end position="319"/>
    </location>
</feature>
<feature type="transmembrane region" description="Helical" evidence="10">
    <location>
        <begin position="203"/>
        <end position="224"/>
    </location>
</feature>
<feature type="transmembrane region" description="Helical" evidence="10">
    <location>
        <begin position="20"/>
        <end position="38"/>
    </location>
</feature>
<dbReference type="InterPro" id="IPR042193">
    <property type="entry name" value="FHIPEP_3"/>
</dbReference>
<dbReference type="InterPro" id="IPR042196">
    <property type="entry name" value="FHIPEP_4"/>
</dbReference>
<evidence type="ECO:0000256" key="9">
    <source>
        <dbReference type="SAM" id="MobiDB-lite"/>
    </source>
</evidence>
<dbReference type="InterPro" id="IPR042194">
    <property type="entry name" value="FHIPEP_1"/>
</dbReference>
<feature type="transmembrane region" description="Helical" evidence="10">
    <location>
        <begin position="44"/>
        <end position="63"/>
    </location>
</feature>
<dbReference type="RefSeq" id="WP_377798860.1">
    <property type="nucleotide sequence ID" value="NZ_JBHSLW010000016.1"/>
</dbReference>
<evidence type="ECO:0000256" key="2">
    <source>
        <dbReference type="ARBA" id="ARBA00008835"/>
    </source>
</evidence>